<dbReference type="GO" id="GO:0004521">
    <property type="term" value="F:RNA endonuclease activity"/>
    <property type="evidence" value="ECO:0007669"/>
    <property type="project" value="TreeGrafter"/>
</dbReference>
<dbReference type="EMBL" id="CDGJ01000081">
    <property type="protein sequence ID" value="CEJ08408.1"/>
    <property type="molecule type" value="Genomic_DNA"/>
</dbReference>
<dbReference type="KEGG" id="aacx:DEACI_3031"/>
<dbReference type="Gene3D" id="3.60.15.10">
    <property type="entry name" value="Ribonuclease Z/Hydroxyacylglutathione hydrolase-like"/>
    <property type="match status" value="1"/>
</dbReference>
<dbReference type="GO" id="GO:0016787">
    <property type="term" value="F:hydrolase activity"/>
    <property type="evidence" value="ECO:0007669"/>
    <property type="project" value="UniProtKB-KW"/>
</dbReference>
<sequence>MFSGGAAEVGASCLLLQIAGRNLVFDVGIRMGQNRDLLPDLRMIQESGSVDAIFISHAHMDHIGSLPVLSHEFPQARIFMTHATKELMRVLLFDSLKIMESREQEIPVFAEAQVKDALDRAVCFSPGYTFRPLGENIAVTFYNAGHIAGAVSVYVSSEEGAFFYSGDFSVNPQRTVEGASIPKLRPDVAVFESTYGDRLHANRTIEEERLVAKVKEVLASGKKILIPAFALGRAQEVLLILKRAINKGELPACKIYVDGMVKDICRVYEQNPNYLNHRLAQRILKGNEIFYDRNVTAVTGRQAQREEIVSAAEPCCIVSSSGMLSGGPSQWYAARLAADEGNFIALTGYQDEESPGQQLLALADAKAEERVLKLGDVTIPLKCGIAKYGLSAHADRTEIQSLVQALAPRNAFFVHGNSEVTAKLAQDVQRELRGRVFAPRNGEEYELSLRVPRKQSFKEDLPTLSHTAWLTEEDMLVLWAFIRESAQSKRGFTVEELGYIWSGRRDFAPDEVQQISSHVNHSRYFEAEARRPFIFHVRRAEEVEAEEAPAEMEVNTMLALVDEYFPPAMGLYKKGARFGEKIALLSFVFPAQARQLAEKIAEFEQATGWKVETNAECNQMEAQAYIRQLFGREEDKIEKISYLPLSDAFKVKLLCDPERSGEIVRTFAAQSGMRLILEKRGGTASEGKKTASPAEAGSPPMEQNLALRYIEDALAGIPDRIFKKSLKSQGPESYVELSFASPAVGERYKDRIEQLENEIHRPIRISQSVNQHEVLNMGKRLMEKYGVVLRKNLAFLPRESQVVAYVSEPPGSEALIREEFQRLTGLTLDFARR</sequence>
<dbReference type="EMBL" id="LR746496">
    <property type="protein sequence ID" value="CAA7602357.1"/>
    <property type="molecule type" value="Genomic_DNA"/>
</dbReference>
<evidence type="ECO:0000313" key="7">
    <source>
        <dbReference type="Proteomes" id="UP001071230"/>
    </source>
</evidence>
<dbReference type="PANTHER" id="PTHR11203:SF37">
    <property type="entry name" value="INTEGRATOR COMPLEX SUBUNIT 11"/>
    <property type="match status" value="1"/>
</dbReference>
<organism evidence="5">
    <name type="scientific">Acididesulfobacillus acetoxydans</name>
    <dbReference type="NCBI Taxonomy" id="1561005"/>
    <lineage>
        <taxon>Bacteria</taxon>
        <taxon>Bacillati</taxon>
        <taxon>Bacillota</taxon>
        <taxon>Clostridia</taxon>
        <taxon>Eubacteriales</taxon>
        <taxon>Peptococcaceae</taxon>
        <taxon>Acididesulfobacillus</taxon>
    </lineage>
</organism>
<evidence type="ECO:0000259" key="3">
    <source>
        <dbReference type="SMART" id="SM00849"/>
    </source>
</evidence>
<evidence type="ECO:0000259" key="4">
    <source>
        <dbReference type="SMART" id="SM01027"/>
    </source>
</evidence>
<dbReference type="PANTHER" id="PTHR11203">
    <property type="entry name" value="CLEAVAGE AND POLYADENYLATION SPECIFICITY FACTOR FAMILY MEMBER"/>
    <property type="match status" value="1"/>
</dbReference>
<feature type="domain" description="Metallo-beta-lactamase" evidence="3">
    <location>
        <begin position="10"/>
        <end position="222"/>
    </location>
</feature>
<dbReference type="SMART" id="SM01027">
    <property type="entry name" value="Beta-Casp"/>
    <property type="match status" value="1"/>
</dbReference>
<dbReference type="Pfam" id="PF16661">
    <property type="entry name" value="Lactamase_B_6"/>
    <property type="match status" value="1"/>
</dbReference>
<accession>A0A8S0XZ37</accession>
<dbReference type="CDD" id="cd16295">
    <property type="entry name" value="TTHA0252-CPSF-like_MBL-fold"/>
    <property type="match status" value="1"/>
</dbReference>
<evidence type="ECO:0000313" key="6">
    <source>
        <dbReference type="EMBL" id="CEJ08408.1"/>
    </source>
</evidence>
<protein>
    <submittedName>
        <fullName evidence="6">Integrator complex subunit 11</fullName>
    </submittedName>
    <submittedName>
        <fullName evidence="5">Metallo-beta-lactamase superfamily domain protein</fullName>
    </submittedName>
</protein>
<dbReference type="Gene3D" id="3.40.50.10890">
    <property type="match status" value="1"/>
</dbReference>
<evidence type="ECO:0000256" key="2">
    <source>
        <dbReference type="SAM" id="MobiDB-lite"/>
    </source>
</evidence>
<reference evidence="6" key="1">
    <citation type="submission" date="2014-11" db="EMBL/GenBank/DDBJ databases">
        <authorList>
            <person name="Hornung B.V."/>
        </authorList>
    </citation>
    <scope>NUCLEOTIDE SEQUENCE</scope>
    <source>
        <strain evidence="6">INE</strain>
    </source>
</reference>
<dbReference type="SMART" id="SM00849">
    <property type="entry name" value="Lactamase_B"/>
    <property type="match status" value="1"/>
</dbReference>
<dbReference type="AlphaFoldDB" id="A0A8S0XZ37"/>
<dbReference type="Pfam" id="PF10996">
    <property type="entry name" value="Beta-Casp"/>
    <property type="match status" value="1"/>
</dbReference>
<keyword evidence="7" id="KW-1185">Reference proteome</keyword>
<evidence type="ECO:0000256" key="1">
    <source>
        <dbReference type="ARBA" id="ARBA00022801"/>
    </source>
</evidence>
<feature type="compositionally biased region" description="Basic and acidic residues" evidence="2">
    <location>
        <begin position="680"/>
        <end position="689"/>
    </location>
</feature>
<dbReference type="Proteomes" id="UP001071230">
    <property type="component" value="Unassembled WGS sequence"/>
</dbReference>
<feature type="region of interest" description="Disordered" evidence="2">
    <location>
        <begin position="680"/>
        <end position="700"/>
    </location>
</feature>
<feature type="domain" description="Beta-Casp" evidence="4">
    <location>
        <begin position="234"/>
        <end position="359"/>
    </location>
</feature>
<dbReference type="InterPro" id="IPR022712">
    <property type="entry name" value="Beta_Casp"/>
</dbReference>
<proteinExistence type="predicted"/>
<keyword evidence="1" id="KW-0378">Hydrolase</keyword>
<dbReference type="SUPFAM" id="SSF56281">
    <property type="entry name" value="Metallo-hydrolase/oxidoreductase"/>
    <property type="match status" value="1"/>
</dbReference>
<dbReference type="InterPro" id="IPR050698">
    <property type="entry name" value="MBL"/>
</dbReference>
<reference evidence="5" key="2">
    <citation type="submission" date="2020-01" db="EMBL/GenBank/DDBJ databases">
        <authorList>
            <person name="Hornung B."/>
        </authorList>
    </citation>
    <scope>NUCLEOTIDE SEQUENCE</scope>
    <source>
        <strain evidence="5">PacBioINE</strain>
    </source>
</reference>
<dbReference type="RefSeq" id="WP_240985736.1">
    <property type="nucleotide sequence ID" value="NZ_CDGJ01000081.1"/>
</dbReference>
<dbReference type="Proteomes" id="UP000836597">
    <property type="component" value="Chromosome"/>
</dbReference>
<dbReference type="InterPro" id="IPR001279">
    <property type="entry name" value="Metallo-B-lactamas"/>
</dbReference>
<evidence type="ECO:0000313" key="5">
    <source>
        <dbReference type="EMBL" id="CAA7602357.1"/>
    </source>
</evidence>
<dbReference type="InterPro" id="IPR036866">
    <property type="entry name" value="RibonucZ/Hydroxyglut_hydro"/>
</dbReference>
<gene>
    <name evidence="6" type="ORF">DEACI_2884</name>
    <name evidence="5" type="ORF">DEACI_3031</name>
</gene>
<name>A0A8S0XZ37_9FIRM</name>
<dbReference type="InterPro" id="IPR011108">
    <property type="entry name" value="RMMBL"/>
</dbReference>
<dbReference type="Pfam" id="PF07521">
    <property type="entry name" value="RMMBL"/>
    <property type="match status" value="1"/>
</dbReference>